<feature type="domain" description="AB hydrolase-1" evidence="1">
    <location>
        <begin position="7"/>
        <end position="233"/>
    </location>
</feature>
<dbReference type="OrthoDB" id="9814966at2"/>
<evidence type="ECO:0000259" key="1">
    <source>
        <dbReference type="Pfam" id="PF12697"/>
    </source>
</evidence>
<reference evidence="2 3" key="1">
    <citation type="submission" date="2015-03" db="EMBL/GenBank/DDBJ databases">
        <title>Genome sequencing of Methylobacterium tarhaniae DSM 25844.</title>
        <authorList>
            <person name="Chaudhry V."/>
            <person name="Patil P.B."/>
        </authorList>
    </citation>
    <scope>NUCLEOTIDE SEQUENCE [LARGE SCALE GENOMIC DNA]</scope>
    <source>
        <strain evidence="2 3">DSM 25844</strain>
    </source>
</reference>
<dbReference type="InterPro" id="IPR045889">
    <property type="entry name" value="MES/HNL"/>
</dbReference>
<protein>
    <submittedName>
        <fullName evidence="2">Esterase</fullName>
    </submittedName>
</protein>
<dbReference type="PANTHER" id="PTHR10992">
    <property type="entry name" value="METHYLESTERASE FAMILY MEMBER"/>
    <property type="match status" value="1"/>
</dbReference>
<dbReference type="PANTHER" id="PTHR10992:SF1086">
    <property type="entry name" value="AB HYDROLASE-1 DOMAIN-CONTAINING PROTEIN"/>
    <property type="match status" value="1"/>
</dbReference>
<gene>
    <name evidence="2" type="ORF">VQ03_07035</name>
</gene>
<comment type="caution">
    <text evidence="2">The sequence shown here is derived from an EMBL/GenBank/DDBJ whole genome shotgun (WGS) entry which is preliminary data.</text>
</comment>
<dbReference type="RefSeq" id="WP_048450164.1">
    <property type="nucleotide sequence ID" value="NZ_JBNNPJ010000091.1"/>
</dbReference>
<proteinExistence type="predicted"/>
<dbReference type="EMBL" id="LABZ01000038">
    <property type="protein sequence ID" value="KMO43686.1"/>
    <property type="molecule type" value="Genomic_DNA"/>
</dbReference>
<sequence>MPDGLTFVLVHGAWHGGWCWARVAALLRARGHRVFTPTCTGLGERAHLLSRTLTLDTFVRDVAGVIAAEELTEVVLVGHSFGGLAISGVAEAMPERLRHLVYLDALIAEPGRAPFDGLPPEVVAARRRAAAESSGGLSLPPPPAEAFGVLDPADAAWVERRLTPHPLSTYESPLPIRGPVGNGLPRTYVDCTAPSYATLDGVKDRVRRQPGWGWRDLATGHDAMVSAPGPLADLLVELGQGRASPP</sequence>
<dbReference type="Proteomes" id="UP000036449">
    <property type="component" value="Unassembled WGS sequence"/>
</dbReference>
<dbReference type="InterPro" id="IPR029058">
    <property type="entry name" value="AB_hydrolase_fold"/>
</dbReference>
<accession>A0A0J6VWL2</accession>
<dbReference type="GO" id="GO:0080030">
    <property type="term" value="F:methyl indole-3-acetate esterase activity"/>
    <property type="evidence" value="ECO:0007669"/>
    <property type="project" value="TreeGrafter"/>
</dbReference>
<evidence type="ECO:0000313" key="2">
    <source>
        <dbReference type="EMBL" id="KMO43686.1"/>
    </source>
</evidence>
<evidence type="ECO:0000313" key="3">
    <source>
        <dbReference type="Proteomes" id="UP000036449"/>
    </source>
</evidence>
<dbReference type="GO" id="GO:0080032">
    <property type="term" value="F:methyl jasmonate esterase activity"/>
    <property type="evidence" value="ECO:0007669"/>
    <property type="project" value="TreeGrafter"/>
</dbReference>
<organism evidence="2 3">
    <name type="scientific">Methylobacterium tarhaniae</name>
    <dbReference type="NCBI Taxonomy" id="1187852"/>
    <lineage>
        <taxon>Bacteria</taxon>
        <taxon>Pseudomonadati</taxon>
        <taxon>Pseudomonadota</taxon>
        <taxon>Alphaproteobacteria</taxon>
        <taxon>Hyphomicrobiales</taxon>
        <taxon>Methylobacteriaceae</taxon>
        <taxon>Methylobacterium</taxon>
    </lineage>
</organism>
<keyword evidence="3" id="KW-1185">Reference proteome</keyword>
<dbReference type="Pfam" id="PF12697">
    <property type="entry name" value="Abhydrolase_6"/>
    <property type="match status" value="1"/>
</dbReference>
<dbReference type="AlphaFoldDB" id="A0A0J6VWL2"/>
<dbReference type="SUPFAM" id="SSF53474">
    <property type="entry name" value="alpha/beta-Hydrolases"/>
    <property type="match status" value="1"/>
</dbReference>
<dbReference type="InterPro" id="IPR000073">
    <property type="entry name" value="AB_hydrolase_1"/>
</dbReference>
<dbReference type="Gene3D" id="3.40.50.1820">
    <property type="entry name" value="alpha/beta hydrolase"/>
    <property type="match status" value="1"/>
</dbReference>
<dbReference type="PATRIC" id="fig|1187852.3.peg.4811"/>
<name>A0A0J6VWL2_9HYPH</name>